<keyword evidence="2 4" id="KW-0472">Membrane</keyword>
<dbReference type="InterPro" id="IPR006665">
    <property type="entry name" value="OmpA-like"/>
</dbReference>
<dbReference type="InterPro" id="IPR050330">
    <property type="entry name" value="Bact_OuterMem_StrucFunc"/>
</dbReference>
<evidence type="ECO:0000259" key="6">
    <source>
        <dbReference type="PROSITE" id="PS51123"/>
    </source>
</evidence>
<gene>
    <name evidence="7" type="ORF">FO440_00050</name>
</gene>
<keyword evidence="8" id="KW-1185">Reference proteome</keyword>
<sequence length="429" mass="47474">MKKYILFMLCVLPLAGNAQGLFGRLKERAAQTATDLLINKSQQVAERKIDKAITPSKNERALIEQPSTKHPKTINDNPANDFKFYTHYDYVPGQMAFYAESFDSANLGELPQGWNSNGNGAVVNLAGIPGNWLKMDQNASFLSANTAKAGKEFTIEFDLVSNFINGSYLLPQYQIGILSSGKVAANDNSLLKDQRGAKMLELEIRPGFDEHTFIQLKSYNAGREYFAGPITAYPSLENYNGKVMHVAICVQHQRVRMWINGDKAFDVPNAIKEDGDFNQFFFHSDASNYKNSDVGFYLGNVKMANGLPDTRSKLLNEGAYSTTGILFDLNKAEVSPQSFGVLNEIAQILKDNTTLKLKITGHTDADGKDAANKILSIDRANAVKDLLVKQYAIEAERLQTDGKGSSQPVADNKTSIGKTQNRRVEFTKI</sequence>
<evidence type="ECO:0000256" key="4">
    <source>
        <dbReference type="PROSITE-ProRule" id="PRU00473"/>
    </source>
</evidence>
<evidence type="ECO:0000256" key="5">
    <source>
        <dbReference type="SAM" id="SignalP"/>
    </source>
</evidence>
<comment type="subcellular location">
    <subcellularLocation>
        <location evidence="1">Cell outer membrane</location>
    </subcellularLocation>
</comment>
<dbReference type="InterPro" id="IPR036737">
    <property type="entry name" value="OmpA-like_sf"/>
</dbReference>
<reference evidence="7 8" key="1">
    <citation type="submission" date="2019-07" db="EMBL/GenBank/DDBJ databases">
        <authorList>
            <person name="Huq M.A."/>
        </authorList>
    </citation>
    <scope>NUCLEOTIDE SEQUENCE [LARGE SCALE GENOMIC DNA]</scope>
    <source>
        <strain evidence="7 8">MAH-19</strain>
    </source>
</reference>
<dbReference type="PRINTS" id="PR01021">
    <property type="entry name" value="OMPADOMAIN"/>
</dbReference>
<protein>
    <submittedName>
        <fullName evidence="7">OmpA family protein</fullName>
    </submittedName>
</protein>
<feature type="chain" id="PRO_5021699318" evidence="5">
    <location>
        <begin position="19"/>
        <end position="429"/>
    </location>
</feature>
<evidence type="ECO:0000256" key="2">
    <source>
        <dbReference type="ARBA" id="ARBA00023136"/>
    </source>
</evidence>
<evidence type="ECO:0000256" key="1">
    <source>
        <dbReference type="ARBA" id="ARBA00004442"/>
    </source>
</evidence>
<evidence type="ECO:0000313" key="8">
    <source>
        <dbReference type="Proteomes" id="UP000318733"/>
    </source>
</evidence>
<dbReference type="PROSITE" id="PS51123">
    <property type="entry name" value="OMPA_2"/>
    <property type="match status" value="1"/>
</dbReference>
<dbReference type="PANTHER" id="PTHR30329:SF21">
    <property type="entry name" value="LIPOPROTEIN YIAD-RELATED"/>
    <property type="match status" value="1"/>
</dbReference>
<accession>A0A556MS59</accession>
<dbReference type="AlphaFoldDB" id="A0A556MS59"/>
<name>A0A556MS59_9SPHI</name>
<evidence type="ECO:0000256" key="3">
    <source>
        <dbReference type="ARBA" id="ARBA00023237"/>
    </source>
</evidence>
<dbReference type="PANTHER" id="PTHR30329">
    <property type="entry name" value="STATOR ELEMENT OF FLAGELLAR MOTOR COMPLEX"/>
    <property type="match status" value="1"/>
</dbReference>
<dbReference type="SUPFAM" id="SSF103088">
    <property type="entry name" value="OmpA-like"/>
    <property type="match status" value="1"/>
</dbReference>
<dbReference type="Pfam" id="PF00691">
    <property type="entry name" value="OmpA"/>
    <property type="match status" value="1"/>
</dbReference>
<organism evidence="7 8">
    <name type="scientific">Mucilaginibacter corticis</name>
    <dbReference type="NCBI Taxonomy" id="2597670"/>
    <lineage>
        <taxon>Bacteria</taxon>
        <taxon>Pseudomonadati</taxon>
        <taxon>Bacteroidota</taxon>
        <taxon>Sphingobacteriia</taxon>
        <taxon>Sphingobacteriales</taxon>
        <taxon>Sphingobacteriaceae</taxon>
        <taxon>Mucilaginibacter</taxon>
    </lineage>
</organism>
<dbReference type="CDD" id="cd07185">
    <property type="entry name" value="OmpA_C-like"/>
    <property type="match status" value="1"/>
</dbReference>
<dbReference type="GO" id="GO:0009279">
    <property type="term" value="C:cell outer membrane"/>
    <property type="evidence" value="ECO:0007669"/>
    <property type="project" value="UniProtKB-SubCell"/>
</dbReference>
<evidence type="ECO:0000313" key="7">
    <source>
        <dbReference type="EMBL" id="TSJ42619.1"/>
    </source>
</evidence>
<feature type="domain" description="OmpA-like" evidence="6">
    <location>
        <begin position="314"/>
        <end position="429"/>
    </location>
</feature>
<dbReference type="Gene3D" id="3.30.1330.60">
    <property type="entry name" value="OmpA-like domain"/>
    <property type="match status" value="1"/>
</dbReference>
<dbReference type="InterPro" id="IPR006664">
    <property type="entry name" value="OMP_bac"/>
</dbReference>
<proteinExistence type="predicted"/>
<dbReference type="RefSeq" id="WP_144246190.1">
    <property type="nucleotide sequence ID" value="NZ_VLPK01000001.1"/>
</dbReference>
<feature type="signal peptide" evidence="5">
    <location>
        <begin position="1"/>
        <end position="18"/>
    </location>
</feature>
<dbReference type="Proteomes" id="UP000318733">
    <property type="component" value="Unassembled WGS sequence"/>
</dbReference>
<comment type="caution">
    <text evidence="7">The sequence shown here is derived from an EMBL/GenBank/DDBJ whole genome shotgun (WGS) entry which is preliminary data.</text>
</comment>
<keyword evidence="5" id="KW-0732">Signal</keyword>
<keyword evidence="3" id="KW-0998">Cell outer membrane</keyword>
<dbReference type="EMBL" id="VLPK01000001">
    <property type="protein sequence ID" value="TSJ42619.1"/>
    <property type="molecule type" value="Genomic_DNA"/>
</dbReference>
<dbReference type="OrthoDB" id="9800869at2"/>